<accession>A0ABQ6HU75</accession>
<dbReference type="Pfam" id="PF19516">
    <property type="entry name" value="DUF6049"/>
    <property type="match status" value="1"/>
</dbReference>
<keyword evidence="3" id="KW-1185">Reference proteome</keyword>
<dbReference type="EMBL" id="BSUJ01000001">
    <property type="protein sequence ID" value="GMA21601.1"/>
    <property type="molecule type" value="Genomic_DNA"/>
</dbReference>
<evidence type="ECO:0000256" key="1">
    <source>
        <dbReference type="SAM" id="MobiDB-lite"/>
    </source>
</evidence>
<evidence type="ECO:0000313" key="2">
    <source>
        <dbReference type="EMBL" id="GMA21601.1"/>
    </source>
</evidence>
<gene>
    <name evidence="2" type="ORF">GCM10025862_36220</name>
</gene>
<dbReference type="RefSeq" id="WP_284284935.1">
    <property type="nucleotide sequence ID" value="NZ_BSUJ01000001.1"/>
</dbReference>
<evidence type="ECO:0000313" key="3">
    <source>
        <dbReference type="Proteomes" id="UP001157109"/>
    </source>
</evidence>
<sequence>MARRVTHRPRRRTGRGHRPAAGHATGSRVYPCVQPRVYPRGHAGGDRTDHRPQGLDHPQPDHPARAARQRTAVRRAAAHDRDPRRRHPRAGQRTILPWVARDQQYEKLDLSMVLPVTLPATPTLFTGTTAEQAKAWTSAIGPDSELVQRLGATTGHPVTWMVDPAVLGGPQTAGNRARQDASSSPTTTPTLPTPTGTTTPGAAASPAATPNPATSPGTGAATASPPAPAPTNAAPDPNLTEIQGLTDSLAERLKNRGSQHPVWALPTADPDVAALATHRPSMALATQLFATDPSPLDSALGTSVDRGVTWPADGRWSAERAEDLRAASGGYPSHDALVSTDSLAPANGLTAQAVASTAGNRLLAYDANLSAIASGSRGRSGQALVQEFLGESLVLLGQREGTRRTVLVAFDRAMRTDPATLGQLLTAVSTTPWLTVGSTQPLLTANAPQTPLASTPPAGSDPALLTGDAVADLDRAQQTVHGMAEVLSRSNPAYAPTWTSVVTQLASTRWRGHPGAWDATRSALSRSLTALRDGVQVAPSTINFLTDRGAIQLTIVNRLPYTLSGIDVLLETSSAKLRVEDPPSVTVAGNSQATVTVNVEAYGSGTVPVVARLATPSGAPSDNRPPCQ</sequence>
<feature type="region of interest" description="Disordered" evidence="1">
    <location>
        <begin position="161"/>
        <end position="240"/>
    </location>
</feature>
<feature type="compositionally biased region" description="Basic and acidic residues" evidence="1">
    <location>
        <begin position="43"/>
        <end position="64"/>
    </location>
</feature>
<organism evidence="2 3">
    <name type="scientific">Arsenicicoccus piscis</name>
    <dbReference type="NCBI Taxonomy" id="673954"/>
    <lineage>
        <taxon>Bacteria</taxon>
        <taxon>Bacillati</taxon>
        <taxon>Actinomycetota</taxon>
        <taxon>Actinomycetes</taxon>
        <taxon>Micrococcales</taxon>
        <taxon>Intrasporangiaceae</taxon>
        <taxon>Arsenicicoccus</taxon>
    </lineage>
</organism>
<evidence type="ECO:0008006" key="4">
    <source>
        <dbReference type="Google" id="ProtNLM"/>
    </source>
</evidence>
<protein>
    <recommendedName>
        <fullName evidence="4">DUF4012 domain-containing protein</fullName>
    </recommendedName>
</protein>
<feature type="compositionally biased region" description="Low complexity" evidence="1">
    <location>
        <begin position="181"/>
        <end position="235"/>
    </location>
</feature>
<dbReference type="Proteomes" id="UP001157109">
    <property type="component" value="Unassembled WGS sequence"/>
</dbReference>
<name>A0ABQ6HU75_9MICO</name>
<reference evidence="3" key="1">
    <citation type="journal article" date="2019" name="Int. J. Syst. Evol. Microbiol.">
        <title>The Global Catalogue of Microorganisms (GCM) 10K type strain sequencing project: providing services to taxonomists for standard genome sequencing and annotation.</title>
        <authorList>
            <consortium name="The Broad Institute Genomics Platform"/>
            <consortium name="The Broad Institute Genome Sequencing Center for Infectious Disease"/>
            <person name="Wu L."/>
            <person name="Ma J."/>
        </authorList>
    </citation>
    <scope>NUCLEOTIDE SEQUENCE [LARGE SCALE GENOMIC DNA]</scope>
    <source>
        <strain evidence="3">NBRC 105830</strain>
    </source>
</reference>
<dbReference type="InterPro" id="IPR046112">
    <property type="entry name" value="DUF6049"/>
</dbReference>
<feature type="compositionally biased region" description="Basic residues" evidence="1">
    <location>
        <begin position="1"/>
        <end position="20"/>
    </location>
</feature>
<comment type="caution">
    <text evidence="2">The sequence shown here is derived from an EMBL/GenBank/DDBJ whole genome shotgun (WGS) entry which is preliminary data.</text>
</comment>
<proteinExistence type="predicted"/>
<feature type="region of interest" description="Disordered" evidence="1">
    <location>
        <begin position="1"/>
        <end position="92"/>
    </location>
</feature>